<reference evidence="11" key="1">
    <citation type="journal article" date="2019" name="Int. J. Syst. Evol. Microbiol.">
        <title>The Global Catalogue of Microorganisms (GCM) 10K type strain sequencing project: providing services to taxonomists for standard genome sequencing and annotation.</title>
        <authorList>
            <consortium name="The Broad Institute Genomics Platform"/>
            <consortium name="The Broad Institute Genome Sequencing Center for Infectious Disease"/>
            <person name="Wu L."/>
            <person name="Ma J."/>
        </authorList>
    </citation>
    <scope>NUCLEOTIDE SEQUENCE [LARGE SCALE GENOMIC DNA]</scope>
    <source>
        <strain evidence="11">JCM 17666</strain>
    </source>
</reference>
<accession>A0ABP8GGV5</accession>
<protein>
    <submittedName>
        <fullName evidence="10">2Fe-2S iron-sulfur cluster-binding protein</fullName>
    </submittedName>
</protein>
<evidence type="ECO:0000313" key="10">
    <source>
        <dbReference type="EMBL" id="GAA4324183.1"/>
    </source>
</evidence>
<keyword evidence="7" id="KW-0411">Iron-sulfur</keyword>
<keyword evidence="6" id="KW-0408">Iron</keyword>
<comment type="cofactor">
    <cofactor evidence="8">
        <name>[2Fe-2S] cluster</name>
        <dbReference type="ChEBI" id="CHEBI:190135"/>
    </cofactor>
</comment>
<evidence type="ECO:0000256" key="6">
    <source>
        <dbReference type="ARBA" id="ARBA00023004"/>
    </source>
</evidence>
<dbReference type="InterPro" id="IPR036010">
    <property type="entry name" value="2Fe-2S_ferredoxin-like_sf"/>
</dbReference>
<keyword evidence="11" id="KW-1185">Reference proteome</keyword>
<evidence type="ECO:0000256" key="2">
    <source>
        <dbReference type="ARBA" id="ARBA00022448"/>
    </source>
</evidence>
<evidence type="ECO:0000256" key="5">
    <source>
        <dbReference type="ARBA" id="ARBA00022982"/>
    </source>
</evidence>
<keyword evidence="3" id="KW-0001">2Fe-2S</keyword>
<dbReference type="InterPro" id="IPR001041">
    <property type="entry name" value="2Fe-2S_ferredoxin-type"/>
</dbReference>
<dbReference type="InterPro" id="IPR012675">
    <property type="entry name" value="Beta-grasp_dom_sf"/>
</dbReference>
<dbReference type="PANTHER" id="PTHR43112:SF3">
    <property type="entry name" value="FERREDOXIN-2, CHLOROPLASTIC"/>
    <property type="match status" value="1"/>
</dbReference>
<name>A0ABP8GGV5_9BURK</name>
<evidence type="ECO:0000313" key="11">
    <source>
        <dbReference type="Proteomes" id="UP001501671"/>
    </source>
</evidence>
<evidence type="ECO:0000256" key="8">
    <source>
        <dbReference type="ARBA" id="ARBA00034078"/>
    </source>
</evidence>
<dbReference type="SUPFAM" id="SSF54292">
    <property type="entry name" value="2Fe-2S ferredoxin-like"/>
    <property type="match status" value="1"/>
</dbReference>
<feature type="domain" description="2Fe-2S ferredoxin-type" evidence="9">
    <location>
        <begin position="16"/>
        <end position="105"/>
    </location>
</feature>
<keyword evidence="4" id="KW-0479">Metal-binding</keyword>
<evidence type="ECO:0000256" key="3">
    <source>
        <dbReference type="ARBA" id="ARBA00022714"/>
    </source>
</evidence>
<sequence>MNAPARQDGAAPGGPFQVRIEPHGWCFEAGSRQSLFEAARQAGIRLPTLCRNGTCRTCIALLREGRVRYRVEWPGVSADEREQGYILPCVAVAESALIIELPEARRWDDPY</sequence>
<dbReference type="PROSITE" id="PS51085">
    <property type="entry name" value="2FE2S_FER_2"/>
    <property type="match status" value="1"/>
</dbReference>
<dbReference type="Proteomes" id="UP001501671">
    <property type="component" value="Unassembled WGS sequence"/>
</dbReference>
<dbReference type="EMBL" id="BAABFO010000002">
    <property type="protein sequence ID" value="GAA4324183.1"/>
    <property type="molecule type" value="Genomic_DNA"/>
</dbReference>
<proteinExistence type="inferred from homology"/>
<organism evidence="10 11">
    <name type="scientific">Pigmentiphaga soli</name>
    <dbReference type="NCBI Taxonomy" id="1007095"/>
    <lineage>
        <taxon>Bacteria</taxon>
        <taxon>Pseudomonadati</taxon>
        <taxon>Pseudomonadota</taxon>
        <taxon>Betaproteobacteria</taxon>
        <taxon>Burkholderiales</taxon>
        <taxon>Alcaligenaceae</taxon>
        <taxon>Pigmentiphaga</taxon>
    </lineage>
</organism>
<dbReference type="Pfam" id="PF00111">
    <property type="entry name" value="Fer2"/>
    <property type="match status" value="1"/>
</dbReference>
<keyword evidence="5" id="KW-0249">Electron transport</keyword>
<gene>
    <name evidence="10" type="ORF">GCM10023144_05570</name>
</gene>
<dbReference type="CDD" id="cd00207">
    <property type="entry name" value="fer2"/>
    <property type="match status" value="1"/>
</dbReference>
<dbReference type="Gene3D" id="3.10.20.30">
    <property type="match status" value="1"/>
</dbReference>
<evidence type="ECO:0000256" key="1">
    <source>
        <dbReference type="ARBA" id="ARBA00007874"/>
    </source>
</evidence>
<evidence type="ECO:0000259" key="9">
    <source>
        <dbReference type="PROSITE" id="PS51085"/>
    </source>
</evidence>
<dbReference type="RefSeq" id="WP_345246102.1">
    <property type="nucleotide sequence ID" value="NZ_BAABFO010000002.1"/>
</dbReference>
<keyword evidence="2" id="KW-0813">Transport</keyword>
<comment type="similarity">
    <text evidence="1">Belongs to the 2Fe2S plant-type ferredoxin family.</text>
</comment>
<evidence type="ECO:0000256" key="4">
    <source>
        <dbReference type="ARBA" id="ARBA00022723"/>
    </source>
</evidence>
<dbReference type="PANTHER" id="PTHR43112">
    <property type="entry name" value="FERREDOXIN"/>
    <property type="match status" value="1"/>
</dbReference>
<evidence type="ECO:0000256" key="7">
    <source>
        <dbReference type="ARBA" id="ARBA00023014"/>
    </source>
</evidence>
<comment type="caution">
    <text evidence="10">The sequence shown here is derived from an EMBL/GenBank/DDBJ whole genome shotgun (WGS) entry which is preliminary data.</text>
</comment>